<organism evidence="16 17">
    <name type="scientific">Mobiluncus mulieris</name>
    <dbReference type="NCBI Taxonomy" id="2052"/>
    <lineage>
        <taxon>Bacteria</taxon>
        <taxon>Bacillati</taxon>
        <taxon>Actinomycetota</taxon>
        <taxon>Actinomycetes</taxon>
        <taxon>Actinomycetales</taxon>
        <taxon>Actinomycetaceae</taxon>
        <taxon>Mobiluncus</taxon>
    </lineage>
</organism>
<evidence type="ECO:0000256" key="6">
    <source>
        <dbReference type="ARBA" id="ARBA00022837"/>
    </source>
</evidence>
<dbReference type="CDD" id="cd10315">
    <property type="entry name" value="CBM41_pullulanase"/>
    <property type="match status" value="1"/>
</dbReference>
<feature type="domain" description="Glycosyl hydrolase family 13 catalytic" evidence="15">
    <location>
        <begin position="539"/>
        <end position="913"/>
    </location>
</feature>
<dbReference type="InterPro" id="IPR017853">
    <property type="entry name" value="GH"/>
</dbReference>
<dbReference type="EMBL" id="JABCUR010000009">
    <property type="protein sequence ID" value="NMW65715.1"/>
    <property type="molecule type" value="Genomic_DNA"/>
</dbReference>
<dbReference type="Gene3D" id="3.20.20.80">
    <property type="entry name" value="Glycosidases"/>
    <property type="match status" value="1"/>
</dbReference>
<dbReference type="CDD" id="cd11341">
    <property type="entry name" value="AmyAc_Pullulanase_LD-like"/>
    <property type="match status" value="1"/>
</dbReference>
<feature type="compositionally biased region" description="Pro residues" evidence="13">
    <location>
        <begin position="1028"/>
        <end position="1042"/>
    </location>
</feature>
<dbReference type="InterPro" id="IPR013783">
    <property type="entry name" value="Ig-like_fold"/>
</dbReference>
<dbReference type="InterPro" id="IPR014756">
    <property type="entry name" value="Ig_E-set"/>
</dbReference>
<evidence type="ECO:0000313" key="17">
    <source>
        <dbReference type="Proteomes" id="UP000578252"/>
    </source>
</evidence>
<dbReference type="PANTHER" id="PTHR43002">
    <property type="entry name" value="GLYCOGEN DEBRANCHING ENZYME"/>
    <property type="match status" value="1"/>
</dbReference>
<dbReference type="Pfam" id="PF00128">
    <property type="entry name" value="Alpha-amylase"/>
    <property type="match status" value="1"/>
</dbReference>
<feature type="chain" id="PRO_5039444353" description="1,4-alpha-D-glucan glucanohydrolase" evidence="14">
    <location>
        <begin position="28"/>
        <end position="1427"/>
    </location>
</feature>
<dbReference type="Pfam" id="PF03714">
    <property type="entry name" value="PUD"/>
    <property type="match status" value="1"/>
</dbReference>
<dbReference type="InterPro" id="IPR013784">
    <property type="entry name" value="Carb-bd-like_fold"/>
</dbReference>
<dbReference type="NCBIfam" id="TIGR02104">
    <property type="entry name" value="pulA_typeI"/>
    <property type="match status" value="1"/>
</dbReference>
<evidence type="ECO:0000259" key="15">
    <source>
        <dbReference type="SMART" id="SM00642"/>
    </source>
</evidence>
<comment type="catalytic activity">
    <reaction evidence="1">
        <text>Endohydrolysis of (1-&gt;4)-alpha-D-glucosidic linkages in polysaccharides containing three or more (1-&gt;4)-alpha-linked D-glucose units.</text>
        <dbReference type="EC" id="3.2.1.1"/>
    </reaction>
</comment>
<dbReference type="GO" id="GO:0030246">
    <property type="term" value="F:carbohydrate binding"/>
    <property type="evidence" value="ECO:0007669"/>
    <property type="project" value="InterPro"/>
</dbReference>
<keyword evidence="7 16" id="KW-0326">Glycosidase</keyword>
<evidence type="ECO:0000256" key="5">
    <source>
        <dbReference type="ARBA" id="ARBA00022801"/>
    </source>
</evidence>
<feature type="region of interest" description="Disordered" evidence="13">
    <location>
        <begin position="1026"/>
        <end position="1135"/>
    </location>
</feature>
<dbReference type="Pfam" id="PF02922">
    <property type="entry name" value="CBM_48"/>
    <property type="match status" value="1"/>
</dbReference>
<dbReference type="SUPFAM" id="SSF51445">
    <property type="entry name" value="(Trans)glycosidases"/>
    <property type="match status" value="1"/>
</dbReference>
<sequence>MSVQRTKGLFSVLVAFFLVLAMQSLTAVNVAHADVGNMYLSFTPDPAIQKPITKYRVAYWADGKENTPTVQLFDGMDNGKLNAVIRPGSTNGTVNFQLYTTDTVKTGPNDVDNRTWESAVFKKVPLGSSIVAAYNSNQLTDPDGKPIVTGAPAPTPIPPNPPAVTHKVVVTFTPQPGVDESEYNLWVWGDGDKKVLFTGKDSQGRLTAEIVVSESVTKIGMLLRRGDGWDKKITRDIQNVPVPGRVDIKSDGSFEIASGLGTTPKPKPKLTEVTLTVHYVRWDEDYENWNIWTWIDGKNGARYGFDSNHTATYSLADPAGIAKVGLIVRKSVDGNDWAQKNSKDDLFIDNFPGGKAEIWIVQGDAKIYYSQAELPAKPNNFGACTKLHTKAFNDQYYYDGELGAIYTPASTTFRVWAPTAQKVEFVNYSRGGATQLMNAGAKGTWEITLSGDQKGTEYRYRLTFPYGKVNETVDPYARAVTANSTRTVVEDAEGIRPANWNGGRMPAFTSMKDAIIYEAHVRDLTIDPNNGIQHKGKFLGLTESGTKTTQGNLSGLDYLKSLGVTHVQLLPIYDFGSVNENDDLGFGKQYNWGYDPQNYNVPEGSYATDPANPQARIRELKQLVDTLHQNGIRVIMDVVYNHVYDPKTSPLQLTVPDYYFRMDDACNFHNGTGVGNETASEQPMMRKYIIDSLKYWVKNYNLDGFRFDLMGILDVKTMQQVRAELNRIDPSIVILGEGWEMGKHPAGSLGANQNNAKQLPGIAFFNDSYRDTVKGDNFELSHSGFVNGANQEQRSWDLLNNIKGGQYVRHYLDSNQSVVYNEAHDNYTMYDKLKGSTPGASEAEIAKRHALATATQYLANGSVFIHAGQEFLRTKGGDHNSYRSPDSVNRLDYDRAASYPKNVEFFRKLNSFRKQYDFMRQPSYEAVNKRYAHDFAAGSQKTLETNHVSYLVKDAYRYGSGKSANAYVYINADTRAWNAPLPAGKYETLIKGLEVYEVPPALTSDGQVEVPPLSIMVMLEWTGTHLTPPSPPKPPIPAPNPGTPGGGSTPSPSTPAPVPPVPSDPTPTPSAPSVPGGFGSGNSGSGGGSGYVPSYSGGGSGGSAGGGSSSGSSYDSADSTDEKPESKKPTVKPAAPQLSVFDKQFTKPLKLEAKAVLRAAGRDRVATSLAALSLVQNHETVVLATGNSFPDALVGGALAGAFKGGVVLTTGMNLEQSVIDSLQSYKTRTVYIIGGENAVSAQKEATLKAAGLKVMRLAGASRYETARAVKAATLRILGGKSVVTCVATGSNFPDALACSSAASLQGGVVDLVKPGASVTKDVVSARTMCAGGSACVGAQADVTKVIGSDRYDTAYRVALSGPDKGKVVVSSGMYYADSLVASALSASTGARLFLSNGRRVNVPADTKSAHLVGGNAVLPDNLPMFTK</sequence>
<evidence type="ECO:0000256" key="4">
    <source>
        <dbReference type="ARBA" id="ARBA00022729"/>
    </source>
</evidence>
<dbReference type="Proteomes" id="UP000578252">
    <property type="component" value="Unassembled WGS sequence"/>
</dbReference>
<feature type="signal peptide" evidence="14">
    <location>
        <begin position="1"/>
        <end position="27"/>
    </location>
</feature>
<evidence type="ECO:0000256" key="12">
    <source>
        <dbReference type="ARBA" id="ARBA00031076"/>
    </source>
</evidence>
<comment type="caution">
    <text evidence="16">The sequence shown here is derived from an EMBL/GenBank/DDBJ whole genome shotgun (WGS) entry which is preliminary data.</text>
</comment>
<dbReference type="EC" id="3.2.1.41" evidence="9"/>
<evidence type="ECO:0000256" key="10">
    <source>
        <dbReference type="ARBA" id="ARBA00029618"/>
    </source>
</evidence>
<dbReference type="SMART" id="SM00642">
    <property type="entry name" value="Aamy"/>
    <property type="match status" value="1"/>
</dbReference>
<name>A0A7Y0U2J4_9ACTO</name>
<dbReference type="InterPro" id="IPR011840">
    <property type="entry name" value="PulA_typeI"/>
</dbReference>
<evidence type="ECO:0000256" key="3">
    <source>
        <dbReference type="ARBA" id="ARBA00012595"/>
    </source>
</evidence>
<keyword evidence="6" id="KW-0106">Calcium</keyword>
<evidence type="ECO:0000256" key="1">
    <source>
        <dbReference type="ARBA" id="ARBA00000548"/>
    </source>
</evidence>
<dbReference type="GO" id="GO:0004556">
    <property type="term" value="F:alpha-amylase activity"/>
    <property type="evidence" value="ECO:0007669"/>
    <property type="project" value="UniProtKB-EC"/>
</dbReference>
<evidence type="ECO:0000256" key="7">
    <source>
        <dbReference type="ARBA" id="ARBA00023295"/>
    </source>
</evidence>
<keyword evidence="4 14" id="KW-0732">Signal</keyword>
<evidence type="ECO:0000256" key="8">
    <source>
        <dbReference type="ARBA" id="ARBA00023965"/>
    </source>
</evidence>
<dbReference type="SUPFAM" id="SSF49452">
    <property type="entry name" value="Starch-binding domain-like"/>
    <property type="match status" value="2"/>
</dbReference>
<dbReference type="InterPro" id="IPR013780">
    <property type="entry name" value="Glyco_hydro_b"/>
</dbReference>
<gene>
    <name evidence="16" type="primary">pulA</name>
    <name evidence="16" type="ORF">HHJ78_09370</name>
</gene>
<protein>
    <recommendedName>
        <fullName evidence="11">1,4-alpha-D-glucan glucanohydrolase</fullName>
        <ecNumber evidence="3">3.2.1.1</ecNumber>
        <ecNumber evidence="9">3.2.1.41</ecNumber>
    </recommendedName>
    <alternativeName>
        <fullName evidence="10">Alpha-dextrin endo-1,6-alpha-glucosidase</fullName>
    </alternativeName>
    <alternativeName>
        <fullName evidence="12">Pullulan 6-glucanohydrolase</fullName>
    </alternativeName>
</protein>
<evidence type="ECO:0000256" key="2">
    <source>
        <dbReference type="ARBA" id="ARBA00008061"/>
    </source>
</evidence>
<dbReference type="Gene3D" id="2.60.40.1180">
    <property type="entry name" value="Golgi alpha-mannosidase II"/>
    <property type="match status" value="1"/>
</dbReference>
<dbReference type="InterPro" id="IPR004193">
    <property type="entry name" value="Glyco_hydro_13_N"/>
</dbReference>
<reference evidence="16 17" key="1">
    <citation type="submission" date="2020-04" db="EMBL/GenBank/DDBJ databases">
        <title>Antimicrobial susceptibility and clonality of vaginal-derived multi-drug resistant Mobiluncus isolates in China.</title>
        <authorList>
            <person name="Zhang X."/>
        </authorList>
    </citation>
    <scope>NUCLEOTIDE SEQUENCE [LARGE SCALE GENOMIC DNA]</scope>
    <source>
        <strain evidence="16 17">13</strain>
    </source>
</reference>
<evidence type="ECO:0000256" key="13">
    <source>
        <dbReference type="SAM" id="MobiDB-lite"/>
    </source>
</evidence>
<dbReference type="Pfam" id="PF04122">
    <property type="entry name" value="CW_binding_2"/>
    <property type="match status" value="3"/>
</dbReference>
<dbReference type="InterPro" id="IPR007253">
    <property type="entry name" value="Cell_wall-bd_2"/>
</dbReference>
<dbReference type="InterPro" id="IPR005323">
    <property type="entry name" value="CBM41_pullulanase"/>
</dbReference>
<evidence type="ECO:0000256" key="14">
    <source>
        <dbReference type="SAM" id="SignalP"/>
    </source>
</evidence>
<comment type="catalytic activity">
    <reaction evidence="8">
        <text>Hydrolysis of (1-&gt;6)-alpha-D-glucosidic linkages in pullulan, amylopectin and glycogen, and in the alpha- and beta-limit dextrins of amylopectin and glycogen.</text>
        <dbReference type="EC" id="3.2.1.41"/>
    </reaction>
</comment>
<dbReference type="SUPFAM" id="SSF81296">
    <property type="entry name" value="E set domains"/>
    <property type="match status" value="1"/>
</dbReference>
<feature type="compositionally biased region" description="Pro residues" evidence="13">
    <location>
        <begin position="1052"/>
        <end position="1072"/>
    </location>
</feature>
<dbReference type="Gene3D" id="3.40.50.12090">
    <property type="match status" value="1"/>
</dbReference>
<dbReference type="CDD" id="cd02860">
    <property type="entry name" value="E_set_Pullulanase"/>
    <property type="match status" value="1"/>
</dbReference>
<dbReference type="GO" id="GO:0051060">
    <property type="term" value="F:pullulanase activity"/>
    <property type="evidence" value="ECO:0007669"/>
    <property type="project" value="UniProtKB-EC"/>
</dbReference>
<feature type="compositionally biased region" description="Gly residues" evidence="13">
    <location>
        <begin position="1076"/>
        <end position="1109"/>
    </location>
</feature>
<accession>A0A7Y0U2J4</accession>
<proteinExistence type="inferred from homology"/>
<evidence type="ECO:0000256" key="11">
    <source>
        <dbReference type="ARBA" id="ARBA00030238"/>
    </source>
</evidence>
<dbReference type="RefSeq" id="WP_169772302.1">
    <property type="nucleotide sequence ID" value="NZ_JABCUR010000009.1"/>
</dbReference>
<dbReference type="Gene3D" id="2.60.40.10">
    <property type="entry name" value="Immunoglobulins"/>
    <property type="match status" value="1"/>
</dbReference>
<dbReference type="EC" id="3.2.1.1" evidence="3"/>
<dbReference type="InterPro" id="IPR006047">
    <property type="entry name" value="GH13_cat_dom"/>
</dbReference>
<dbReference type="GO" id="GO:0005975">
    <property type="term" value="P:carbohydrate metabolic process"/>
    <property type="evidence" value="ECO:0007669"/>
    <property type="project" value="InterPro"/>
</dbReference>
<evidence type="ECO:0000313" key="16">
    <source>
        <dbReference type="EMBL" id="NMW65715.1"/>
    </source>
</evidence>
<evidence type="ECO:0000256" key="9">
    <source>
        <dbReference type="ARBA" id="ARBA00024062"/>
    </source>
</evidence>
<dbReference type="Gene3D" id="2.60.40.1110">
    <property type="match status" value="2"/>
</dbReference>
<keyword evidence="5 16" id="KW-0378">Hydrolase</keyword>
<comment type="similarity">
    <text evidence="2">Belongs to the glycosyl hydrolase 13 family.</text>
</comment>